<dbReference type="AlphaFoldDB" id="A0AAN7VLB4"/>
<evidence type="ECO:0000313" key="6">
    <source>
        <dbReference type="Proteomes" id="UP001329430"/>
    </source>
</evidence>
<dbReference type="PANTHER" id="PTHR12694:SF8">
    <property type="entry name" value="TRANSCRIPTION INITIATION FACTOR IIA SUBUNIT 1"/>
    <property type="match status" value="1"/>
</dbReference>
<dbReference type="Pfam" id="PF03153">
    <property type="entry name" value="TFIIA"/>
    <property type="match status" value="1"/>
</dbReference>
<dbReference type="SUPFAM" id="SSF50784">
    <property type="entry name" value="Transcription factor IIA (TFIIA), beta-barrel domain"/>
    <property type="match status" value="1"/>
</dbReference>
<dbReference type="InterPro" id="IPR004855">
    <property type="entry name" value="TFIIA_asu/bsu"/>
</dbReference>
<dbReference type="Gene3D" id="2.30.18.10">
    <property type="entry name" value="Transcription factor IIA (TFIIA), beta-barrel domain"/>
    <property type="match status" value="1"/>
</dbReference>
<evidence type="ECO:0000256" key="1">
    <source>
        <dbReference type="ARBA" id="ARBA00004123"/>
    </source>
</evidence>
<protein>
    <submittedName>
        <fullName evidence="5">Uncharacterized protein</fullName>
    </submittedName>
</protein>
<evidence type="ECO:0000313" key="5">
    <source>
        <dbReference type="EMBL" id="KAK5647471.1"/>
    </source>
</evidence>
<comment type="caution">
    <text evidence="5">The sequence shown here is derived from an EMBL/GenBank/DDBJ whole genome shotgun (WGS) entry which is preliminary data.</text>
</comment>
<evidence type="ECO:0000256" key="4">
    <source>
        <dbReference type="ARBA" id="ARBA00023242"/>
    </source>
</evidence>
<keyword evidence="3" id="KW-0804">Transcription</keyword>
<accession>A0AAN7VLB4</accession>
<evidence type="ECO:0000256" key="2">
    <source>
        <dbReference type="ARBA" id="ARBA00010059"/>
    </source>
</evidence>
<gene>
    <name evidence="5" type="ORF">RI129_002363</name>
</gene>
<evidence type="ECO:0000256" key="3">
    <source>
        <dbReference type="ARBA" id="ARBA00023163"/>
    </source>
</evidence>
<proteinExistence type="inferred from homology"/>
<dbReference type="EMBL" id="JAVRBK010000002">
    <property type="protein sequence ID" value="KAK5647471.1"/>
    <property type="molecule type" value="Genomic_DNA"/>
</dbReference>
<comment type="similarity">
    <text evidence="2">Belongs to the TFIIA subunit 1 family.</text>
</comment>
<dbReference type="Gene3D" id="1.10.287.100">
    <property type="match status" value="1"/>
</dbReference>
<keyword evidence="4" id="KW-0539">Nucleus</keyword>
<dbReference type="Proteomes" id="UP001329430">
    <property type="component" value="Chromosome 2"/>
</dbReference>
<dbReference type="GO" id="GO:0005672">
    <property type="term" value="C:transcription factor TFIIA complex"/>
    <property type="evidence" value="ECO:0007669"/>
    <property type="project" value="InterPro"/>
</dbReference>
<dbReference type="GO" id="GO:0006367">
    <property type="term" value="P:transcription initiation at RNA polymerase II promoter"/>
    <property type="evidence" value="ECO:0007669"/>
    <property type="project" value="InterPro"/>
</dbReference>
<sequence length="797" mass="91060">MEKLPLVYQTVVSDVMSQCYTVFNKDGDCTKVLRKLKQLWLKKLLTNVDDYVDLDKFYKEPVPPKLKTKKKSSPTIKMKKNNIIKYSCKSMLKPCNISMPDIGFHEKTSSVFGFQNGIGELPTNGVTCNGTDDVNKLENDTSSSSVAPLKIGKKRQTKQAGLTTEKEIAGPVSEFNVQDEVVSLPKKLKMDNRGVLCDNSQMQTSCIQRKSAQKIRSKFLNPLNVKKKNFKTLDRGHSLIPKKKNSQYNNLKLGRTPHKANHICNGRPIHNSGKSQEQNARVDNVHTLKRNDHHDNFDNADIITASKQDFVETVPDSVTNDKNISVLKTNSSFTTCDGSHEKRPIRLYRKRPCVEQSKSIKRSLEPVTQSDLYQFKQNMENATTNCVTKPCEKMIETGFTGERKLSPKRPSGEQCADFTVTQNDMPLVPNQVSNRRQIRLNRNFKSLVKENNTLDTNLNYECDKRASNVNVVKHTGAQLPCKAIDVMRGNMPQMFERTLDHTETDLPINHVPSNYTENHITVQLPETLHHSPVDFQHDLCHTWRNKNNIMSTIQSNTFGVEENLHQPSSHSESDIQTINQNNKVKLFDNTKIKLQENHLASTDLPVEIYRETKKYNYTFENPYSHRKNIAKRKKVKIALPARMGFTKDELTCIIKVPPWALQGSKLPIILTPIIRRIHVNKLSILEATSLLQEHINNYEPILQVDGLGVKFILKCKRNSSTIAIRKDIKDNSVIDSDDDVTDEEDIISAFQAKNVIFCQFTNVKHYRNIWRLYLKNGIMRLNGKDYCFSTAEGIVTW</sequence>
<reference evidence="5 6" key="1">
    <citation type="journal article" date="2024" name="Insects">
        <title>An Improved Chromosome-Level Genome Assembly of the Firefly Pyrocoelia pectoralis.</title>
        <authorList>
            <person name="Fu X."/>
            <person name="Meyer-Rochow V.B."/>
            <person name="Ballantyne L."/>
            <person name="Zhu X."/>
        </authorList>
    </citation>
    <scope>NUCLEOTIDE SEQUENCE [LARGE SCALE GENOMIC DNA]</scope>
    <source>
        <strain evidence="5">XCY_ONT2</strain>
    </source>
</reference>
<keyword evidence="6" id="KW-1185">Reference proteome</keyword>
<dbReference type="InterPro" id="IPR009088">
    <property type="entry name" value="TFIIA_b-brl"/>
</dbReference>
<name>A0AAN7VLB4_9COLE</name>
<comment type="subcellular location">
    <subcellularLocation>
        <location evidence="1">Nucleus</location>
    </subcellularLocation>
</comment>
<organism evidence="5 6">
    <name type="scientific">Pyrocoelia pectoralis</name>
    <dbReference type="NCBI Taxonomy" id="417401"/>
    <lineage>
        <taxon>Eukaryota</taxon>
        <taxon>Metazoa</taxon>
        <taxon>Ecdysozoa</taxon>
        <taxon>Arthropoda</taxon>
        <taxon>Hexapoda</taxon>
        <taxon>Insecta</taxon>
        <taxon>Pterygota</taxon>
        <taxon>Neoptera</taxon>
        <taxon>Endopterygota</taxon>
        <taxon>Coleoptera</taxon>
        <taxon>Polyphaga</taxon>
        <taxon>Elateriformia</taxon>
        <taxon>Elateroidea</taxon>
        <taxon>Lampyridae</taxon>
        <taxon>Lampyrinae</taxon>
        <taxon>Pyrocoelia</taxon>
    </lineage>
</organism>
<dbReference type="PANTHER" id="PTHR12694">
    <property type="entry name" value="TRANSCRIPTION INITIATION FACTOR IIA SUBUNIT 1"/>
    <property type="match status" value="1"/>
</dbReference>